<dbReference type="RefSeq" id="WP_208741351.1">
    <property type="nucleotide sequence ID" value="NZ_CP024915.1"/>
</dbReference>
<proteinExistence type="predicted"/>
<evidence type="ECO:0008006" key="5">
    <source>
        <dbReference type="Google" id="ProtNLM"/>
    </source>
</evidence>
<protein>
    <recommendedName>
        <fullName evidence="5">DUF4333 domain-containing protein</fullName>
    </recommendedName>
</protein>
<sequence>MRSSTRSLLIAFGTAAAVAVVPLALDQGGQASDEHAVAVVDTTPTLSKVTDVSAGSSAVPAGDVQEPVAGGPAVASSPASGPSTPPGATGSAMGGDLAPELLPLPPYPQCPVTDAGAWWTDPADPYTCLPPGSVPFHEPTPPGIDPELLEPIFEEPGTPSGPGDDCRTIGALQCTVTIMGQEYVVTFSDGKPVGVMEARQ</sequence>
<evidence type="ECO:0000256" key="2">
    <source>
        <dbReference type="SAM" id="SignalP"/>
    </source>
</evidence>
<feature type="chain" id="PRO_5038884411" description="DUF4333 domain-containing protein" evidence="2">
    <location>
        <begin position="20"/>
        <end position="200"/>
    </location>
</feature>
<dbReference type="Proteomes" id="UP000239187">
    <property type="component" value="Chromosome"/>
</dbReference>
<feature type="region of interest" description="Disordered" evidence="1">
    <location>
        <begin position="54"/>
        <end position="100"/>
    </location>
</feature>
<dbReference type="EMBL" id="CP024915">
    <property type="protein sequence ID" value="AUZ87342.1"/>
    <property type="molecule type" value="Genomic_DNA"/>
</dbReference>
<keyword evidence="2" id="KW-0732">Signal</keyword>
<name>A0A2L0UDR1_9MICC</name>
<organism evidence="3 4">
    <name type="scientific">Arthrobacter agilis</name>
    <dbReference type="NCBI Taxonomy" id="37921"/>
    <lineage>
        <taxon>Bacteria</taxon>
        <taxon>Bacillati</taxon>
        <taxon>Actinomycetota</taxon>
        <taxon>Actinomycetes</taxon>
        <taxon>Micrococcales</taxon>
        <taxon>Micrococcaceae</taxon>
        <taxon>Arthrobacter</taxon>
    </lineage>
</organism>
<gene>
    <name evidence="3" type="ORF">CVO76_06625</name>
</gene>
<accession>A0A2L0UDR1</accession>
<feature type="signal peptide" evidence="2">
    <location>
        <begin position="1"/>
        <end position="19"/>
    </location>
</feature>
<dbReference type="AlphaFoldDB" id="A0A2L0UDR1"/>
<evidence type="ECO:0000313" key="3">
    <source>
        <dbReference type="EMBL" id="AUZ87342.1"/>
    </source>
</evidence>
<evidence type="ECO:0000256" key="1">
    <source>
        <dbReference type="SAM" id="MobiDB-lite"/>
    </source>
</evidence>
<reference evidence="3 4" key="1">
    <citation type="submission" date="2017-11" db="EMBL/GenBank/DDBJ databases">
        <title>Draft genome of Arthrobacter agilis strain UMCV2, a plant growth-promoting rhizobacterium and biocontrol capacity of phytopathogenic fungi.</title>
        <authorList>
            <person name="Martinez-Camara R."/>
            <person name="Santoyo G."/>
            <person name="Moreno-Hagelsieb G."/>
            <person name="Valencia-Cantero E."/>
        </authorList>
    </citation>
    <scope>NUCLEOTIDE SEQUENCE [LARGE SCALE GENOMIC DNA]</scope>
    <source>
        <strain evidence="3 4">UMCV2</strain>
    </source>
</reference>
<feature type="compositionally biased region" description="Low complexity" evidence="1">
    <location>
        <begin position="67"/>
        <end position="100"/>
    </location>
</feature>
<evidence type="ECO:0000313" key="4">
    <source>
        <dbReference type="Proteomes" id="UP000239187"/>
    </source>
</evidence>